<evidence type="ECO:0000313" key="1">
    <source>
        <dbReference type="EMBL" id="CAA9248658.1"/>
    </source>
</evidence>
<protein>
    <submittedName>
        <fullName evidence="1">Uncharacterized protein</fullName>
    </submittedName>
</protein>
<gene>
    <name evidence="1" type="ORF">AVDCRST_MAG27-1903</name>
</gene>
<dbReference type="PROSITE" id="PS51257">
    <property type="entry name" value="PROKAR_LIPOPROTEIN"/>
    <property type="match status" value="1"/>
</dbReference>
<name>A0A6J4ICE8_9PROT</name>
<dbReference type="EMBL" id="CADCTD010000078">
    <property type="protein sequence ID" value="CAA9248658.1"/>
    <property type="molecule type" value="Genomic_DNA"/>
</dbReference>
<proteinExistence type="predicted"/>
<sequence length="208" mass="21523">MRRAGLLLLLAAAGCAEMQQRPSTPPMDLAAGVSDPARAAIQGAAQAFADRGRGLSGQPAAGATAAAQLEYATESLERDPRFTPVPEAVRRQMQLARTELRDALGVQEAAPPRPVIDGLLAAARALRANDRAAAARALRAPLFRPGGERSVARLGELGPLPQASNASALLAQQVAQLDAESGWNNTRQAEISGVNITTFGLGGNGIGY</sequence>
<accession>A0A6J4ICE8</accession>
<organism evidence="1">
    <name type="scientific">uncultured Craurococcus sp</name>
    <dbReference type="NCBI Taxonomy" id="1135998"/>
    <lineage>
        <taxon>Bacteria</taxon>
        <taxon>Pseudomonadati</taxon>
        <taxon>Pseudomonadota</taxon>
        <taxon>Alphaproteobacteria</taxon>
        <taxon>Acetobacterales</taxon>
        <taxon>Acetobacteraceae</taxon>
        <taxon>Craurococcus</taxon>
        <taxon>environmental samples</taxon>
    </lineage>
</organism>
<dbReference type="AlphaFoldDB" id="A0A6J4ICE8"/>
<reference evidence="1" key="1">
    <citation type="submission" date="2020-02" db="EMBL/GenBank/DDBJ databases">
        <authorList>
            <person name="Meier V. D."/>
        </authorList>
    </citation>
    <scope>NUCLEOTIDE SEQUENCE</scope>
    <source>
        <strain evidence="1">AVDCRST_MAG27</strain>
    </source>
</reference>